<dbReference type="InterPro" id="IPR036737">
    <property type="entry name" value="OmpA-like_sf"/>
</dbReference>
<gene>
    <name evidence="11" type="primary">motB_5</name>
    <name evidence="11" type="ORF">NNJEOMEG_03561</name>
</gene>
<evidence type="ECO:0000256" key="1">
    <source>
        <dbReference type="ARBA" id="ARBA00004162"/>
    </source>
</evidence>
<evidence type="ECO:0000256" key="3">
    <source>
        <dbReference type="ARBA" id="ARBA00022475"/>
    </source>
</evidence>
<dbReference type="RefSeq" id="WP_173086834.1">
    <property type="nucleotide sequence ID" value="NZ_BLTE01000020.1"/>
</dbReference>
<keyword evidence="3" id="KW-1003">Cell membrane</keyword>
<keyword evidence="4 9" id="KW-0812">Transmembrane</keyword>
<organism evidence="11 12">
    <name type="scientific">Fundidesulfovibrio magnetotacticus</name>
    <dbReference type="NCBI Taxonomy" id="2730080"/>
    <lineage>
        <taxon>Bacteria</taxon>
        <taxon>Pseudomonadati</taxon>
        <taxon>Thermodesulfobacteriota</taxon>
        <taxon>Desulfovibrionia</taxon>
        <taxon>Desulfovibrionales</taxon>
        <taxon>Desulfovibrionaceae</taxon>
        <taxon>Fundidesulfovibrio</taxon>
    </lineage>
</organism>
<feature type="domain" description="OmpA-like" evidence="10">
    <location>
        <begin position="120"/>
        <end position="243"/>
    </location>
</feature>
<dbReference type="PROSITE" id="PS51123">
    <property type="entry name" value="OMPA_2"/>
    <property type="match status" value="1"/>
</dbReference>
<dbReference type="Pfam" id="PF13677">
    <property type="entry name" value="MotB_plug"/>
    <property type="match status" value="1"/>
</dbReference>
<feature type="region of interest" description="Disordered" evidence="8">
    <location>
        <begin position="59"/>
        <end position="78"/>
    </location>
</feature>
<keyword evidence="5 9" id="KW-1133">Transmembrane helix</keyword>
<dbReference type="AlphaFoldDB" id="A0A6V8LTA0"/>
<dbReference type="Pfam" id="PF00691">
    <property type="entry name" value="OmpA"/>
    <property type="match status" value="1"/>
</dbReference>
<proteinExistence type="inferred from homology"/>
<protein>
    <submittedName>
        <fullName evidence="11">Motility protein B</fullName>
    </submittedName>
</protein>
<dbReference type="EMBL" id="BLTE01000020">
    <property type="protein sequence ID" value="GFK95693.1"/>
    <property type="molecule type" value="Genomic_DNA"/>
</dbReference>
<dbReference type="GO" id="GO:0005886">
    <property type="term" value="C:plasma membrane"/>
    <property type="evidence" value="ECO:0007669"/>
    <property type="project" value="UniProtKB-SubCell"/>
</dbReference>
<dbReference type="Gene3D" id="3.30.1330.60">
    <property type="entry name" value="OmpA-like domain"/>
    <property type="match status" value="1"/>
</dbReference>
<keyword evidence="12" id="KW-1185">Reference proteome</keyword>
<evidence type="ECO:0000256" key="6">
    <source>
        <dbReference type="ARBA" id="ARBA00023136"/>
    </source>
</evidence>
<dbReference type="SUPFAM" id="SSF103088">
    <property type="entry name" value="OmpA-like"/>
    <property type="match status" value="1"/>
</dbReference>
<evidence type="ECO:0000256" key="5">
    <source>
        <dbReference type="ARBA" id="ARBA00022989"/>
    </source>
</evidence>
<dbReference type="InterPro" id="IPR025713">
    <property type="entry name" value="MotB-like_N_dom"/>
</dbReference>
<dbReference type="Proteomes" id="UP000494245">
    <property type="component" value="Unassembled WGS sequence"/>
</dbReference>
<evidence type="ECO:0000313" key="11">
    <source>
        <dbReference type="EMBL" id="GFK95693.1"/>
    </source>
</evidence>
<dbReference type="PANTHER" id="PTHR30329">
    <property type="entry name" value="STATOR ELEMENT OF FLAGELLAR MOTOR COMPLEX"/>
    <property type="match status" value="1"/>
</dbReference>
<comment type="subcellular location">
    <subcellularLocation>
        <location evidence="1">Cell membrane</location>
        <topology evidence="1">Single-pass membrane protein</topology>
    </subcellularLocation>
</comment>
<dbReference type="InterPro" id="IPR050330">
    <property type="entry name" value="Bact_OuterMem_StrucFunc"/>
</dbReference>
<evidence type="ECO:0000256" key="8">
    <source>
        <dbReference type="SAM" id="MobiDB-lite"/>
    </source>
</evidence>
<evidence type="ECO:0000256" key="9">
    <source>
        <dbReference type="SAM" id="Phobius"/>
    </source>
</evidence>
<reference evidence="11 12" key="1">
    <citation type="submission" date="2020-04" db="EMBL/GenBank/DDBJ databases">
        <authorList>
            <consortium name="Desulfovibrio sp. FSS-1 genome sequencing consortium"/>
            <person name="Shimoshige H."/>
            <person name="Kobayashi H."/>
            <person name="Maekawa T."/>
        </authorList>
    </citation>
    <scope>NUCLEOTIDE SEQUENCE [LARGE SCALE GENOMIC DNA]</scope>
    <source>
        <strain evidence="11 12">SIID29052-01</strain>
    </source>
</reference>
<comment type="caution">
    <text evidence="11">The sequence shown here is derived from an EMBL/GenBank/DDBJ whole genome shotgun (WGS) entry which is preliminary data.</text>
</comment>
<evidence type="ECO:0000313" key="12">
    <source>
        <dbReference type="Proteomes" id="UP000494245"/>
    </source>
</evidence>
<dbReference type="InterPro" id="IPR006665">
    <property type="entry name" value="OmpA-like"/>
</dbReference>
<accession>A0A6V8LTA0</accession>
<keyword evidence="6 7" id="KW-0472">Membrane</keyword>
<dbReference type="PANTHER" id="PTHR30329:SF21">
    <property type="entry name" value="LIPOPROTEIN YIAD-RELATED"/>
    <property type="match status" value="1"/>
</dbReference>
<reference evidence="11 12" key="2">
    <citation type="submission" date="2020-05" db="EMBL/GenBank/DDBJ databases">
        <title>Draft genome sequence of Desulfovibrio sp. strainFSS-1.</title>
        <authorList>
            <person name="Shimoshige H."/>
            <person name="Kobayashi H."/>
            <person name="Maekawa T."/>
        </authorList>
    </citation>
    <scope>NUCLEOTIDE SEQUENCE [LARGE SCALE GENOMIC DNA]</scope>
    <source>
        <strain evidence="11 12">SIID29052-01</strain>
    </source>
</reference>
<comment type="similarity">
    <text evidence="2">Belongs to the MotB family.</text>
</comment>
<feature type="transmembrane region" description="Helical" evidence="9">
    <location>
        <begin position="20"/>
        <end position="45"/>
    </location>
</feature>
<dbReference type="CDD" id="cd07185">
    <property type="entry name" value="OmpA_C-like"/>
    <property type="match status" value="1"/>
</dbReference>
<evidence type="ECO:0000256" key="4">
    <source>
        <dbReference type="ARBA" id="ARBA00022692"/>
    </source>
</evidence>
<evidence type="ECO:0000256" key="2">
    <source>
        <dbReference type="ARBA" id="ARBA00008914"/>
    </source>
</evidence>
<evidence type="ECO:0000259" key="10">
    <source>
        <dbReference type="PROSITE" id="PS51123"/>
    </source>
</evidence>
<evidence type="ECO:0000256" key="7">
    <source>
        <dbReference type="PROSITE-ProRule" id="PRU00473"/>
    </source>
</evidence>
<name>A0A6V8LTA0_9BACT</name>
<sequence length="245" mass="27849">MADDQGRLEEEDEHEDIPQVWQITMADMSMLLLCFFIFLFSLATLKPENVSETLESVRQRLKSEKAPNKKTPGAQSMEEKVLEQLSLREQLIMRQRQVYQDLTAYFQGRGETTFKTTLQGSRMTVSVPSDGMFEANDVTQLTNAGKQRLLLVKDFLARHPDQRVHIKGFTDDTPPPPQARLRNNWEVSSLQAVSALRFLLSQGVPANRLTSTGLADLEPLLPNTSEANRARNRRLDFVMEVQVEG</sequence>